<evidence type="ECO:0000313" key="1">
    <source>
        <dbReference type="EnsemblMetazoa" id="GAUT036555-PA"/>
    </source>
</evidence>
<dbReference type="AlphaFoldDB" id="A0A1A9VGK9"/>
<reference evidence="1" key="1">
    <citation type="submission" date="2020-05" db="UniProtKB">
        <authorList>
            <consortium name="EnsemblMetazoa"/>
        </authorList>
    </citation>
    <scope>IDENTIFICATION</scope>
    <source>
        <strain evidence="1">TTRI</strain>
    </source>
</reference>
<dbReference type="STRING" id="7395.A0A1A9VGK9"/>
<protein>
    <submittedName>
        <fullName evidence="1">Uncharacterized protein</fullName>
    </submittedName>
</protein>
<proteinExistence type="predicted"/>
<organism evidence="1 2">
    <name type="scientific">Glossina austeni</name>
    <name type="common">Savannah tsetse fly</name>
    <dbReference type="NCBI Taxonomy" id="7395"/>
    <lineage>
        <taxon>Eukaryota</taxon>
        <taxon>Metazoa</taxon>
        <taxon>Ecdysozoa</taxon>
        <taxon>Arthropoda</taxon>
        <taxon>Hexapoda</taxon>
        <taxon>Insecta</taxon>
        <taxon>Pterygota</taxon>
        <taxon>Neoptera</taxon>
        <taxon>Endopterygota</taxon>
        <taxon>Diptera</taxon>
        <taxon>Brachycera</taxon>
        <taxon>Muscomorpha</taxon>
        <taxon>Hippoboscoidea</taxon>
        <taxon>Glossinidae</taxon>
        <taxon>Glossina</taxon>
    </lineage>
</organism>
<dbReference type="VEuPathDB" id="VectorBase:GAUT036555"/>
<name>A0A1A9VGK9_GLOAU</name>
<dbReference type="Proteomes" id="UP000078200">
    <property type="component" value="Unassembled WGS sequence"/>
</dbReference>
<dbReference type="EnsemblMetazoa" id="GAUT036555-RA">
    <property type="protein sequence ID" value="GAUT036555-PA"/>
    <property type="gene ID" value="GAUT036555"/>
</dbReference>
<keyword evidence="2" id="KW-1185">Reference proteome</keyword>
<evidence type="ECO:0000313" key="2">
    <source>
        <dbReference type="Proteomes" id="UP000078200"/>
    </source>
</evidence>
<accession>A0A1A9VGK9</accession>
<sequence length="230" mass="26451">MFTYDHIHVDFNIWNSLENHASDEGVPICEKLVRKLRLKYNPNMLSVSEMDHPKLLALAVNQKFITLDTIIAALLSKFEDIFGEEAEPAKKRAASNWSLVNTKSKAPNLVVEDLNKKYDVIKMMKFYIKNCAKCWLMAFSAKIKQSFSRHSLGYLKLSLGAGLALLAQYFNYLQKDKKPRKILVQRSDNALVKCKRLHVKSNQNLPLRQTFKKKIKRKKIVFVCISAGAF</sequence>